<keyword evidence="13" id="KW-0539">Nucleus</keyword>
<evidence type="ECO:0000256" key="12">
    <source>
        <dbReference type="ARBA" id="ARBA00023204"/>
    </source>
</evidence>
<evidence type="ECO:0000256" key="3">
    <source>
        <dbReference type="ARBA" id="ARBA00019438"/>
    </source>
</evidence>
<evidence type="ECO:0000256" key="15">
    <source>
        <dbReference type="ARBA" id="ARBA00025766"/>
    </source>
</evidence>
<keyword evidence="14" id="KW-0131">Cell cycle</keyword>
<dbReference type="InterPro" id="IPR010358">
    <property type="entry name" value="BRE"/>
</dbReference>
<evidence type="ECO:0000256" key="13">
    <source>
        <dbReference type="ARBA" id="ARBA00023242"/>
    </source>
</evidence>
<comment type="subcellular location">
    <subcellularLocation>
        <location evidence="2">Cytoplasm</location>
    </subcellularLocation>
    <subcellularLocation>
        <location evidence="1">Nucleus</location>
    </subcellularLocation>
</comment>
<dbReference type="CDD" id="cd23666">
    <property type="entry name" value="BRE-like_plant"/>
    <property type="match status" value="1"/>
</dbReference>
<evidence type="ECO:0000313" key="19">
    <source>
        <dbReference type="EMBL" id="KAK9164467.1"/>
    </source>
</evidence>
<dbReference type="GO" id="GO:0070552">
    <property type="term" value="C:BRISC complex"/>
    <property type="evidence" value="ECO:0007669"/>
    <property type="project" value="InterPro"/>
</dbReference>
<feature type="compositionally biased region" description="Basic and acidic residues" evidence="18">
    <location>
        <begin position="11"/>
        <end position="31"/>
    </location>
</feature>
<keyword evidence="6" id="KW-0053">Apoptosis</keyword>
<dbReference type="GO" id="GO:0051301">
    <property type="term" value="P:cell division"/>
    <property type="evidence" value="ECO:0007669"/>
    <property type="project" value="UniProtKB-KW"/>
</dbReference>
<evidence type="ECO:0000256" key="1">
    <source>
        <dbReference type="ARBA" id="ARBA00004123"/>
    </source>
</evidence>
<feature type="region of interest" description="Disordered" evidence="18">
    <location>
        <begin position="1"/>
        <end position="31"/>
    </location>
</feature>
<keyword evidence="12" id="KW-0234">DNA repair</keyword>
<accession>A0AAP0Q1N4</accession>
<keyword evidence="11" id="KW-0156">Chromatin regulator</keyword>
<keyword evidence="4" id="KW-0963">Cytoplasm</keyword>
<proteinExistence type="inferred from homology"/>
<comment type="caution">
    <text evidence="19">The sequence shown here is derived from an EMBL/GenBank/DDBJ whole genome shotgun (WGS) entry which is preliminary data.</text>
</comment>
<evidence type="ECO:0000256" key="2">
    <source>
        <dbReference type="ARBA" id="ARBA00004496"/>
    </source>
</evidence>
<evidence type="ECO:0000256" key="4">
    <source>
        <dbReference type="ARBA" id="ARBA00022490"/>
    </source>
</evidence>
<evidence type="ECO:0000256" key="8">
    <source>
        <dbReference type="ARBA" id="ARBA00022763"/>
    </source>
</evidence>
<keyword evidence="8" id="KW-0227">DNA damage</keyword>
<dbReference type="Proteomes" id="UP001420932">
    <property type="component" value="Unassembled WGS sequence"/>
</dbReference>
<organism evidence="19 20">
    <name type="scientific">Stephania yunnanensis</name>
    <dbReference type="NCBI Taxonomy" id="152371"/>
    <lineage>
        <taxon>Eukaryota</taxon>
        <taxon>Viridiplantae</taxon>
        <taxon>Streptophyta</taxon>
        <taxon>Embryophyta</taxon>
        <taxon>Tracheophyta</taxon>
        <taxon>Spermatophyta</taxon>
        <taxon>Magnoliopsida</taxon>
        <taxon>Ranunculales</taxon>
        <taxon>Menispermaceae</taxon>
        <taxon>Menispermoideae</taxon>
        <taxon>Cissampelideae</taxon>
        <taxon>Stephania</taxon>
    </lineage>
</organism>
<dbReference type="GO" id="GO:0005737">
    <property type="term" value="C:cytoplasm"/>
    <property type="evidence" value="ECO:0007669"/>
    <property type="project" value="UniProtKB-SubCell"/>
</dbReference>
<evidence type="ECO:0000256" key="16">
    <source>
        <dbReference type="ARBA" id="ARBA00032491"/>
    </source>
</evidence>
<dbReference type="GO" id="GO:0006302">
    <property type="term" value="P:double-strand break repair"/>
    <property type="evidence" value="ECO:0007669"/>
    <property type="project" value="TreeGrafter"/>
</dbReference>
<dbReference type="EMBL" id="JBBNAF010000002">
    <property type="protein sequence ID" value="KAK9164467.1"/>
    <property type="molecule type" value="Genomic_DNA"/>
</dbReference>
<keyword evidence="10" id="KW-0833">Ubl conjugation pathway</keyword>
<evidence type="ECO:0000256" key="18">
    <source>
        <dbReference type="SAM" id="MobiDB-lite"/>
    </source>
</evidence>
<evidence type="ECO:0000256" key="6">
    <source>
        <dbReference type="ARBA" id="ARBA00022703"/>
    </source>
</evidence>
<dbReference type="Pfam" id="PF06113">
    <property type="entry name" value="BRE"/>
    <property type="match status" value="1"/>
</dbReference>
<dbReference type="PANTHER" id="PTHR15189">
    <property type="entry name" value="BRISC AND BRCA1-A COMPLEX MEMBER 2"/>
    <property type="match status" value="1"/>
</dbReference>
<evidence type="ECO:0000313" key="20">
    <source>
        <dbReference type="Proteomes" id="UP001420932"/>
    </source>
</evidence>
<keyword evidence="9" id="KW-0498">Mitosis</keyword>
<gene>
    <name evidence="19" type="ORF">Syun_005369</name>
</gene>
<sequence>MSPPNTHTTKTKTESERKRSPDSRDRASDERAMVADGTLPPLIAAQLNHLLSHSSHSLKVDQIWSGCKNAQFSDRFTLLVPFCLDYVKWDVVYNAQCPWVAPDVIFAAEDEGFYPFFVAGEGQANGQREKSSLEDWNCKDPARLMLLVHELRDLYKSYQMKRVGELDDERLKFEISTVLSREGIEVCMISGSERLEDVKFSVPLLDMNLNKLVHGCPWRHQQMIYLQVVFPISRKYTSSSPPRIKLVSSSELKALLSVEDVKLPIWLDGMCMAEYLPAVEDILKAQIVEAIAAIGARRRFIEALASQFGRPLEADSVFCRKATVLAASGVFTFLVHISLSTQFPKQQPVLVLQSSQHFNSQGTPVMSPPLMDYPWSPRWETSQMVERIYEFLAEECLSFKKYCNDSQFQQ</sequence>
<reference evidence="19 20" key="1">
    <citation type="submission" date="2024-01" db="EMBL/GenBank/DDBJ databases">
        <title>Genome assemblies of Stephania.</title>
        <authorList>
            <person name="Yang L."/>
        </authorList>
    </citation>
    <scope>NUCLEOTIDE SEQUENCE [LARGE SCALE GENOMIC DNA]</scope>
    <source>
        <strain evidence="19">YNDBR</strain>
        <tissue evidence="19">Leaf</tissue>
    </source>
</reference>
<evidence type="ECO:0000256" key="9">
    <source>
        <dbReference type="ARBA" id="ARBA00022776"/>
    </source>
</evidence>
<evidence type="ECO:0000256" key="5">
    <source>
        <dbReference type="ARBA" id="ARBA00022618"/>
    </source>
</evidence>
<protein>
    <recommendedName>
        <fullName evidence="3">BRISC and BRCA1-A complex member 2</fullName>
    </recommendedName>
    <alternativeName>
        <fullName evidence="16">BRCA1-A complex subunit BRE</fullName>
    </alternativeName>
    <alternativeName>
        <fullName evidence="17">BRCA1/BRCA2-containing complex subunit 45</fullName>
    </alternativeName>
</protein>
<comment type="similarity">
    <text evidence="15">Belongs to the BABAM2 family.</text>
</comment>
<dbReference type="GO" id="GO:0006325">
    <property type="term" value="P:chromatin organization"/>
    <property type="evidence" value="ECO:0007669"/>
    <property type="project" value="UniProtKB-KW"/>
</dbReference>
<name>A0AAP0Q1N4_9MAGN</name>
<keyword evidence="20" id="KW-1185">Reference proteome</keyword>
<dbReference type="AlphaFoldDB" id="A0AAP0Q1N4"/>
<keyword evidence="5" id="KW-0132">Cell division</keyword>
<evidence type="ECO:0000256" key="14">
    <source>
        <dbReference type="ARBA" id="ARBA00023306"/>
    </source>
</evidence>
<dbReference type="PANTHER" id="PTHR15189:SF7">
    <property type="entry name" value="BRISC AND BRCA1-A COMPLEX MEMBER 2"/>
    <property type="match status" value="1"/>
</dbReference>
<evidence type="ECO:0000256" key="7">
    <source>
        <dbReference type="ARBA" id="ARBA00022737"/>
    </source>
</evidence>
<evidence type="ECO:0000256" key="10">
    <source>
        <dbReference type="ARBA" id="ARBA00022786"/>
    </source>
</evidence>
<evidence type="ECO:0000256" key="11">
    <source>
        <dbReference type="ARBA" id="ARBA00022853"/>
    </source>
</evidence>
<keyword evidence="7" id="KW-0677">Repeat</keyword>
<evidence type="ECO:0000256" key="17">
    <source>
        <dbReference type="ARBA" id="ARBA00032630"/>
    </source>
</evidence>